<organism evidence="2 3">
    <name type="scientific">Rubroshorea leprosula</name>
    <dbReference type="NCBI Taxonomy" id="152421"/>
    <lineage>
        <taxon>Eukaryota</taxon>
        <taxon>Viridiplantae</taxon>
        <taxon>Streptophyta</taxon>
        <taxon>Embryophyta</taxon>
        <taxon>Tracheophyta</taxon>
        <taxon>Spermatophyta</taxon>
        <taxon>Magnoliopsida</taxon>
        <taxon>eudicotyledons</taxon>
        <taxon>Gunneridae</taxon>
        <taxon>Pentapetalae</taxon>
        <taxon>rosids</taxon>
        <taxon>malvids</taxon>
        <taxon>Malvales</taxon>
        <taxon>Dipterocarpaceae</taxon>
        <taxon>Rubroshorea</taxon>
    </lineage>
</organism>
<feature type="region of interest" description="Disordered" evidence="1">
    <location>
        <begin position="116"/>
        <end position="138"/>
    </location>
</feature>
<feature type="region of interest" description="Disordered" evidence="1">
    <location>
        <begin position="274"/>
        <end position="345"/>
    </location>
</feature>
<evidence type="ECO:0000313" key="2">
    <source>
        <dbReference type="EMBL" id="GKV23248.1"/>
    </source>
</evidence>
<proteinExistence type="predicted"/>
<protein>
    <submittedName>
        <fullName evidence="2">Uncharacterized protein</fullName>
    </submittedName>
</protein>
<sequence>MPKWERGDAEVELLSSLKAKRANQNKFSLNEDEEEEVGKLVREGGKLVNIMYLTSIECIEANELYGPSALSECLFRFYIVVFNVEYRAVWLILRFSYFATERDKFLNAAGGVAIPKKPRKKSKTSTKEIGEGGAGREVVPNTSDRVEEVVPRLELKRKSSEEAGALQRKKKVVEEVGGSEALQFVPRPPPVELDPELRESEAERAKVRAPGKGKGLVPPLSFQRSLFEAKNMTGVRRFISATFLKVDKRQARDKALRYCGVSVVKHALECELGEWSRDGNGSPQGRGPPPHPHPRQWRVWGPPPHPHPRQWRVWGSPQGILAEGQKLPPSPSPRGIISSRGYSESPPNKTITYFTAY</sequence>
<dbReference type="EMBL" id="BPVZ01000062">
    <property type="protein sequence ID" value="GKV23248.1"/>
    <property type="molecule type" value="Genomic_DNA"/>
</dbReference>
<evidence type="ECO:0000313" key="3">
    <source>
        <dbReference type="Proteomes" id="UP001054252"/>
    </source>
</evidence>
<dbReference type="AlphaFoldDB" id="A0AAV5KF92"/>
<reference evidence="2 3" key="1">
    <citation type="journal article" date="2021" name="Commun. Biol.">
        <title>The genome of Shorea leprosula (Dipterocarpaceae) highlights the ecological relevance of drought in aseasonal tropical rainforests.</title>
        <authorList>
            <person name="Ng K.K.S."/>
            <person name="Kobayashi M.J."/>
            <person name="Fawcett J.A."/>
            <person name="Hatakeyama M."/>
            <person name="Paape T."/>
            <person name="Ng C.H."/>
            <person name="Ang C.C."/>
            <person name="Tnah L.H."/>
            <person name="Lee C.T."/>
            <person name="Nishiyama T."/>
            <person name="Sese J."/>
            <person name="O'Brien M.J."/>
            <person name="Copetti D."/>
            <person name="Mohd Noor M.I."/>
            <person name="Ong R.C."/>
            <person name="Putra M."/>
            <person name="Sireger I.Z."/>
            <person name="Indrioko S."/>
            <person name="Kosugi Y."/>
            <person name="Izuno A."/>
            <person name="Isagi Y."/>
            <person name="Lee S.L."/>
            <person name="Shimizu K.K."/>
        </authorList>
    </citation>
    <scope>NUCLEOTIDE SEQUENCE [LARGE SCALE GENOMIC DNA]</scope>
    <source>
        <strain evidence="2">214</strain>
    </source>
</reference>
<keyword evidence="3" id="KW-1185">Reference proteome</keyword>
<name>A0AAV5KF92_9ROSI</name>
<comment type="caution">
    <text evidence="2">The sequence shown here is derived from an EMBL/GenBank/DDBJ whole genome shotgun (WGS) entry which is preliminary data.</text>
</comment>
<accession>A0AAV5KF92</accession>
<gene>
    <name evidence="2" type="ORF">SLEP1_g32999</name>
</gene>
<evidence type="ECO:0000256" key="1">
    <source>
        <dbReference type="SAM" id="MobiDB-lite"/>
    </source>
</evidence>
<dbReference type="Proteomes" id="UP001054252">
    <property type="component" value="Unassembled WGS sequence"/>
</dbReference>